<name>A0A834HR58_RHYFE</name>
<evidence type="ECO:0000313" key="2">
    <source>
        <dbReference type="Proteomes" id="UP000625711"/>
    </source>
</evidence>
<evidence type="ECO:0000313" key="1">
    <source>
        <dbReference type="EMBL" id="KAF7266228.1"/>
    </source>
</evidence>
<dbReference type="EMBL" id="JAACXV010014551">
    <property type="protein sequence ID" value="KAF7266228.1"/>
    <property type="molecule type" value="Genomic_DNA"/>
</dbReference>
<sequence length="102" mass="11289">MSFFRSTTNLDIWKGRDIFIWKSGYYSLFRAQSIILRKAGGGPWKNASSASATCFTKSIGKSSAYETEVEAGCRIESSSVLLKKRILFDDANVISNIDSGSF</sequence>
<protein>
    <submittedName>
        <fullName evidence="1">Uncharacterized protein</fullName>
    </submittedName>
</protein>
<reference evidence="1" key="1">
    <citation type="submission" date="2020-08" db="EMBL/GenBank/DDBJ databases">
        <title>Genome sequencing and assembly of the red palm weevil Rhynchophorus ferrugineus.</title>
        <authorList>
            <person name="Dias G.B."/>
            <person name="Bergman C.M."/>
            <person name="Manee M."/>
        </authorList>
    </citation>
    <scope>NUCLEOTIDE SEQUENCE</scope>
    <source>
        <strain evidence="1">AA-2017</strain>
        <tissue evidence="1">Whole larva</tissue>
    </source>
</reference>
<dbReference type="AlphaFoldDB" id="A0A834HR58"/>
<accession>A0A834HR58</accession>
<dbReference type="Proteomes" id="UP000625711">
    <property type="component" value="Unassembled WGS sequence"/>
</dbReference>
<proteinExistence type="predicted"/>
<gene>
    <name evidence="1" type="ORF">GWI33_020413</name>
</gene>
<keyword evidence="2" id="KW-1185">Reference proteome</keyword>
<comment type="caution">
    <text evidence="1">The sequence shown here is derived from an EMBL/GenBank/DDBJ whole genome shotgun (WGS) entry which is preliminary data.</text>
</comment>
<organism evidence="1 2">
    <name type="scientific">Rhynchophorus ferrugineus</name>
    <name type="common">Red palm weevil</name>
    <name type="synonym">Curculio ferrugineus</name>
    <dbReference type="NCBI Taxonomy" id="354439"/>
    <lineage>
        <taxon>Eukaryota</taxon>
        <taxon>Metazoa</taxon>
        <taxon>Ecdysozoa</taxon>
        <taxon>Arthropoda</taxon>
        <taxon>Hexapoda</taxon>
        <taxon>Insecta</taxon>
        <taxon>Pterygota</taxon>
        <taxon>Neoptera</taxon>
        <taxon>Endopterygota</taxon>
        <taxon>Coleoptera</taxon>
        <taxon>Polyphaga</taxon>
        <taxon>Cucujiformia</taxon>
        <taxon>Curculionidae</taxon>
        <taxon>Dryophthorinae</taxon>
        <taxon>Rhynchophorus</taxon>
    </lineage>
</organism>